<dbReference type="EMBL" id="CP042425">
    <property type="protein sequence ID" value="QEL18288.1"/>
    <property type="molecule type" value="Genomic_DNA"/>
</dbReference>
<gene>
    <name evidence="3" type="ORF">PX52LOC_05307</name>
</gene>
<keyword evidence="4" id="KW-1185">Reference proteome</keyword>
<dbReference type="Proteomes" id="UP000324974">
    <property type="component" value="Chromosome"/>
</dbReference>
<dbReference type="SUPFAM" id="SSF110849">
    <property type="entry name" value="ParB/Sulfiredoxin"/>
    <property type="match status" value="1"/>
</dbReference>
<feature type="region of interest" description="Disordered" evidence="1">
    <location>
        <begin position="146"/>
        <end position="171"/>
    </location>
</feature>
<dbReference type="Pfam" id="PF02195">
    <property type="entry name" value="ParB_N"/>
    <property type="match status" value="1"/>
</dbReference>
<protein>
    <submittedName>
        <fullName evidence="3">ParB-like nuclease</fullName>
    </submittedName>
</protein>
<dbReference type="AlphaFoldDB" id="A0A5C1AMZ8"/>
<feature type="compositionally biased region" description="Polar residues" evidence="1">
    <location>
        <begin position="149"/>
        <end position="159"/>
    </location>
</feature>
<evidence type="ECO:0000256" key="1">
    <source>
        <dbReference type="SAM" id="MobiDB-lite"/>
    </source>
</evidence>
<evidence type="ECO:0000313" key="3">
    <source>
        <dbReference type="EMBL" id="QEL18288.1"/>
    </source>
</evidence>
<dbReference type="RefSeq" id="WP_149112810.1">
    <property type="nucleotide sequence ID" value="NZ_CP042425.1"/>
</dbReference>
<organism evidence="3 4">
    <name type="scientific">Limnoglobus roseus</name>
    <dbReference type="NCBI Taxonomy" id="2598579"/>
    <lineage>
        <taxon>Bacteria</taxon>
        <taxon>Pseudomonadati</taxon>
        <taxon>Planctomycetota</taxon>
        <taxon>Planctomycetia</taxon>
        <taxon>Gemmatales</taxon>
        <taxon>Gemmataceae</taxon>
        <taxon>Limnoglobus</taxon>
    </lineage>
</organism>
<dbReference type="OrthoDB" id="569300at2"/>
<reference evidence="4" key="1">
    <citation type="submission" date="2019-08" db="EMBL/GenBank/DDBJ databases">
        <title>Limnoglobus roseus gen. nov., sp. nov., a novel freshwater planctomycete with a giant genome from the family Gemmataceae.</title>
        <authorList>
            <person name="Kulichevskaya I.S."/>
            <person name="Naumoff D.G."/>
            <person name="Miroshnikov K."/>
            <person name="Ivanova A."/>
            <person name="Philippov D.A."/>
            <person name="Hakobyan A."/>
            <person name="Rijpstra I.C."/>
            <person name="Sinninghe Damste J.S."/>
            <person name="Liesack W."/>
            <person name="Dedysh S.N."/>
        </authorList>
    </citation>
    <scope>NUCLEOTIDE SEQUENCE [LARGE SCALE GENOMIC DNA]</scope>
    <source>
        <strain evidence="4">PX52</strain>
    </source>
</reference>
<feature type="domain" description="ParB-like N-terminal" evidence="2">
    <location>
        <begin position="5"/>
        <end position="97"/>
    </location>
</feature>
<name>A0A5C1AMZ8_9BACT</name>
<evidence type="ECO:0000259" key="2">
    <source>
        <dbReference type="SMART" id="SM00470"/>
    </source>
</evidence>
<evidence type="ECO:0000313" key="4">
    <source>
        <dbReference type="Proteomes" id="UP000324974"/>
    </source>
</evidence>
<dbReference type="Gene3D" id="3.90.1530.10">
    <property type="entry name" value="Conserved hypothetical protein from pyrococcus furiosus pfu- 392566-001, ParB domain"/>
    <property type="match status" value="1"/>
</dbReference>
<dbReference type="InterPro" id="IPR036086">
    <property type="entry name" value="ParB/Sulfiredoxin_sf"/>
</dbReference>
<dbReference type="KEGG" id="lrs:PX52LOC_05307"/>
<accession>A0A5C1AMZ8</accession>
<sequence length="187" mass="20701">MPDFQILRLDDIEVDNSIQPRAKGLDGGHVDDLAAAYTAGADIPPPVVWNLGGERFRLSQGYHRLKGAKKAKLTELKCEVRRGTETDCAIDSATSNQGHGLKRSNDDKRRCVELLLKLLPEHTDTVIAEKAGVAQSFVAERRGGVFKSDLNTPPSTRTGQDGRRYKTNKPKIRLETGEEFPHLNERG</sequence>
<dbReference type="SMART" id="SM00470">
    <property type="entry name" value="ParB"/>
    <property type="match status" value="1"/>
</dbReference>
<dbReference type="InterPro" id="IPR003115">
    <property type="entry name" value="ParB_N"/>
</dbReference>
<proteinExistence type="predicted"/>